<dbReference type="GO" id="GO:0008168">
    <property type="term" value="F:methyltransferase activity"/>
    <property type="evidence" value="ECO:0007669"/>
    <property type="project" value="UniProtKB-KW"/>
</dbReference>
<comment type="cofactor">
    <cofactor evidence="1">
        <name>Zn(2+)</name>
        <dbReference type="ChEBI" id="CHEBI:29105"/>
    </cofactor>
</comment>
<dbReference type="PANTHER" id="PTHR47099:SF1">
    <property type="entry name" value="METHYLCOBAMIDE:COM METHYLTRANSFERASE MTBA"/>
    <property type="match status" value="1"/>
</dbReference>
<dbReference type="NCBIfam" id="TIGR01463">
    <property type="entry name" value="mtaA_cmuA"/>
    <property type="match status" value="1"/>
</dbReference>
<dbReference type="EC" id="2.1.1.-" evidence="8"/>
<dbReference type="AlphaFoldDB" id="A0A7C3F1H2"/>
<keyword evidence="4" id="KW-0479">Metal-binding</keyword>
<feature type="domain" description="Uroporphyrinogen decarboxylase (URO-D)" evidence="7">
    <location>
        <begin position="7"/>
        <end position="332"/>
    </location>
</feature>
<dbReference type="GO" id="GO:0046872">
    <property type="term" value="F:metal ion binding"/>
    <property type="evidence" value="ECO:0007669"/>
    <property type="project" value="UniProtKB-KW"/>
</dbReference>
<reference evidence="8" key="1">
    <citation type="journal article" date="2020" name="mSystems">
        <title>Genome- and Community-Level Interaction Insights into Carbon Utilization and Element Cycling Functions of Hydrothermarchaeota in Hydrothermal Sediment.</title>
        <authorList>
            <person name="Zhou Z."/>
            <person name="Liu Y."/>
            <person name="Xu W."/>
            <person name="Pan J."/>
            <person name="Luo Z.H."/>
            <person name="Li M."/>
        </authorList>
    </citation>
    <scope>NUCLEOTIDE SEQUENCE [LARGE SCALE GENOMIC DNA]</scope>
    <source>
        <strain evidence="8">SpSt-468</strain>
    </source>
</reference>
<dbReference type="Gene3D" id="3.20.20.210">
    <property type="match status" value="1"/>
</dbReference>
<name>A0A7C3F1H2_9CREN</name>
<dbReference type="GO" id="GO:0006779">
    <property type="term" value="P:porphyrin-containing compound biosynthetic process"/>
    <property type="evidence" value="ECO:0007669"/>
    <property type="project" value="InterPro"/>
</dbReference>
<proteinExistence type="predicted"/>
<dbReference type="GO" id="GO:0004853">
    <property type="term" value="F:uroporphyrinogen decarboxylase activity"/>
    <property type="evidence" value="ECO:0007669"/>
    <property type="project" value="InterPro"/>
</dbReference>
<keyword evidence="3 8" id="KW-0808">Transferase</keyword>
<keyword evidence="5" id="KW-0862">Zinc</keyword>
<dbReference type="InterPro" id="IPR052024">
    <property type="entry name" value="Methanogen_methyltrans"/>
</dbReference>
<dbReference type="GO" id="GO:0006730">
    <property type="term" value="P:one-carbon metabolic process"/>
    <property type="evidence" value="ECO:0007669"/>
    <property type="project" value="InterPro"/>
</dbReference>
<dbReference type="InterPro" id="IPR038071">
    <property type="entry name" value="UROD/MetE-like_sf"/>
</dbReference>
<dbReference type="InterPro" id="IPR006360">
    <property type="entry name" value="Mtase_MtaA_CmuA"/>
</dbReference>
<keyword evidence="6" id="KW-0484">Methanogenesis</keyword>
<evidence type="ECO:0000256" key="2">
    <source>
        <dbReference type="ARBA" id="ARBA00022603"/>
    </source>
</evidence>
<gene>
    <name evidence="8" type="ORF">ENS19_03105</name>
</gene>
<accession>A0A7C3F1H2</accession>
<dbReference type="NCBIfam" id="NF004889">
    <property type="entry name" value="PRK06252.1"/>
    <property type="match status" value="1"/>
</dbReference>
<evidence type="ECO:0000256" key="4">
    <source>
        <dbReference type="ARBA" id="ARBA00022723"/>
    </source>
</evidence>
<protein>
    <submittedName>
        <fullName evidence="8">MtaA/CmuA family methyltransferase</fullName>
        <ecNumber evidence="8">2.1.1.-</ecNumber>
    </submittedName>
</protein>
<dbReference type="PANTHER" id="PTHR47099">
    <property type="entry name" value="METHYLCOBAMIDE:COM METHYLTRANSFERASE MTBA"/>
    <property type="match status" value="1"/>
</dbReference>
<evidence type="ECO:0000259" key="7">
    <source>
        <dbReference type="Pfam" id="PF01208"/>
    </source>
</evidence>
<dbReference type="GO" id="GO:0015948">
    <property type="term" value="P:methanogenesis"/>
    <property type="evidence" value="ECO:0007669"/>
    <property type="project" value="UniProtKB-KW"/>
</dbReference>
<evidence type="ECO:0000256" key="6">
    <source>
        <dbReference type="ARBA" id="ARBA00022994"/>
    </source>
</evidence>
<dbReference type="InterPro" id="IPR000257">
    <property type="entry name" value="Uroporphyrinogen_deCOase"/>
</dbReference>
<sequence>MVTFLEAKERLFKVLSGETVDRPPVLSATQTGTVELMADANAYWPDANFSSSLMAKLALAGHTVAGLEAVRLPFCLTVLAESVGCDIDPGRCDRQPSIAKTLVDKGIAPKTDKLTESSRAQTIFEAIRTLKGMNLGVPIIVGFEGPLTLAGHMVGVERLCLMMIRKPDQAQEYIRKAEEACLIYARALLQEGVDVIAPADPTSSPSVLSPRMFEKFAKEPLKQIASITKQSILHICGNATPIIAHMAECGFGGLSIEEKVDIAATKKVIGDRKIAIVGNVPSAGALLNGTEEDVLRESRNALAAGVDVLAPSCGIAPRTPTKNLKAMVKAVKG</sequence>
<dbReference type="Pfam" id="PF01208">
    <property type="entry name" value="URO-D"/>
    <property type="match status" value="1"/>
</dbReference>
<keyword evidence="2 8" id="KW-0489">Methyltransferase</keyword>
<evidence type="ECO:0000256" key="3">
    <source>
        <dbReference type="ARBA" id="ARBA00022679"/>
    </source>
</evidence>
<comment type="caution">
    <text evidence="8">The sequence shown here is derived from an EMBL/GenBank/DDBJ whole genome shotgun (WGS) entry which is preliminary data.</text>
</comment>
<dbReference type="GO" id="GO:0032259">
    <property type="term" value="P:methylation"/>
    <property type="evidence" value="ECO:0007669"/>
    <property type="project" value="UniProtKB-KW"/>
</dbReference>
<evidence type="ECO:0000256" key="1">
    <source>
        <dbReference type="ARBA" id="ARBA00001947"/>
    </source>
</evidence>
<dbReference type="SUPFAM" id="SSF51726">
    <property type="entry name" value="UROD/MetE-like"/>
    <property type="match status" value="1"/>
</dbReference>
<dbReference type="EMBL" id="DSTX01000002">
    <property type="protein sequence ID" value="HFK20248.1"/>
    <property type="molecule type" value="Genomic_DNA"/>
</dbReference>
<evidence type="ECO:0000313" key="8">
    <source>
        <dbReference type="EMBL" id="HFK20248.1"/>
    </source>
</evidence>
<organism evidence="8">
    <name type="scientific">Candidatus Methanomethylicus mesodigestus</name>
    <dbReference type="NCBI Taxonomy" id="1867258"/>
    <lineage>
        <taxon>Archaea</taxon>
        <taxon>Thermoproteota</taxon>
        <taxon>Methanosuratincolia</taxon>
        <taxon>Candidatus Methanomethylicales</taxon>
        <taxon>Candidatus Methanomethylicaceae</taxon>
        <taxon>Candidatus Methanomethylicus</taxon>
    </lineage>
</organism>
<evidence type="ECO:0000256" key="5">
    <source>
        <dbReference type="ARBA" id="ARBA00022833"/>
    </source>
</evidence>